<dbReference type="Proteomes" id="UP000050761">
    <property type="component" value="Unassembled WGS sequence"/>
</dbReference>
<evidence type="ECO:0000313" key="2">
    <source>
        <dbReference type="Proteomes" id="UP000050761"/>
    </source>
</evidence>
<organism evidence="2 3">
    <name type="scientific">Heligmosomoides polygyrus</name>
    <name type="common">Parasitic roundworm</name>
    <dbReference type="NCBI Taxonomy" id="6339"/>
    <lineage>
        <taxon>Eukaryota</taxon>
        <taxon>Metazoa</taxon>
        <taxon>Ecdysozoa</taxon>
        <taxon>Nematoda</taxon>
        <taxon>Chromadorea</taxon>
        <taxon>Rhabditida</taxon>
        <taxon>Rhabditina</taxon>
        <taxon>Rhabditomorpha</taxon>
        <taxon>Strongyloidea</taxon>
        <taxon>Heligmosomidae</taxon>
        <taxon>Heligmosomoides</taxon>
    </lineage>
</organism>
<keyword evidence="2" id="KW-1185">Reference proteome</keyword>
<name>A0A183FPL7_HELPZ</name>
<dbReference type="AlphaFoldDB" id="A0A183FPL7"/>
<evidence type="ECO:0000313" key="1">
    <source>
        <dbReference type="EMBL" id="VDO81344.1"/>
    </source>
</evidence>
<dbReference type="EMBL" id="UZAH01026480">
    <property type="protein sequence ID" value="VDO81344.1"/>
    <property type="molecule type" value="Genomic_DNA"/>
</dbReference>
<reference evidence="3" key="2">
    <citation type="submission" date="2019-09" db="UniProtKB">
        <authorList>
            <consortium name="WormBaseParasite"/>
        </authorList>
    </citation>
    <scope>IDENTIFICATION</scope>
</reference>
<gene>
    <name evidence="1" type="ORF">HPBE_LOCUS9570</name>
</gene>
<proteinExistence type="predicted"/>
<evidence type="ECO:0000313" key="3">
    <source>
        <dbReference type="WBParaSite" id="HPBE_0000956901-mRNA-1"/>
    </source>
</evidence>
<sequence>MLCRFRSATGNMDCECNHGGAVLRYSTNHESSPRHSLENSEFTPNDILRCPAKQLRQFSLFQALFC</sequence>
<dbReference type="WBParaSite" id="HPBE_0000956901-mRNA-1">
    <property type="protein sequence ID" value="HPBE_0000956901-mRNA-1"/>
    <property type="gene ID" value="HPBE_0000956901"/>
</dbReference>
<protein>
    <submittedName>
        <fullName evidence="3">Phlebovirus glycoprotein G2 fusion domain-containing protein</fullName>
    </submittedName>
</protein>
<reference evidence="1 2" key="1">
    <citation type="submission" date="2018-11" db="EMBL/GenBank/DDBJ databases">
        <authorList>
            <consortium name="Pathogen Informatics"/>
        </authorList>
    </citation>
    <scope>NUCLEOTIDE SEQUENCE [LARGE SCALE GENOMIC DNA]</scope>
</reference>
<accession>A0A3P7ZB57</accession>
<accession>A0A183FPL7</accession>